<name>A0A8S5UK66_9CAUD</name>
<accession>A0A8S5UK66</accession>
<proteinExistence type="predicted"/>
<reference evidence="1" key="1">
    <citation type="journal article" date="2021" name="Proc. Natl. Acad. Sci. U.S.A.">
        <title>A Catalog of Tens of Thousands of Viruses from Human Metagenomes Reveals Hidden Associations with Chronic Diseases.</title>
        <authorList>
            <person name="Tisza M.J."/>
            <person name="Buck C.B."/>
        </authorList>
    </citation>
    <scope>NUCLEOTIDE SEQUENCE</scope>
    <source>
        <strain evidence="1">Ct9A73</strain>
    </source>
</reference>
<evidence type="ECO:0000313" key="1">
    <source>
        <dbReference type="EMBL" id="DAF94766.1"/>
    </source>
</evidence>
<dbReference type="EMBL" id="BK016096">
    <property type="protein sequence ID" value="DAF94766.1"/>
    <property type="molecule type" value="Genomic_DNA"/>
</dbReference>
<organism evidence="1">
    <name type="scientific">Podoviridae sp. ct9A73</name>
    <dbReference type="NCBI Taxonomy" id="2825225"/>
    <lineage>
        <taxon>Viruses</taxon>
        <taxon>Duplodnaviria</taxon>
        <taxon>Heunggongvirae</taxon>
        <taxon>Uroviricota</taxon>
        <taxon>Caudoviricetes</taxon>
    </lineage>
</organism>
<protein>
    <submittedName>
        <fullName evidence="1">Uncharacterized protein</fullName>
    </submittedName>
</protein>
<sequence>MRGRIKRREIMNTNLLKWLIDDMRILGFGLEFTLDSVHIKSKQGDNLGVLYALEPIKSWVDGRVLSMSAKHGRHVIERIGEMAYSNPQNMPDLFIVYTVYGLLGKETMFTSEKPALFTKEDLKKKENMIKELGGSAHKVN</sequence>